<protein>
    <submittedName>
        <fullName evidence="2">PD-(D/E)XK nuclease superfamily protein</fullName>
    </submittedName>
</protein>
<dbReference type="AlphaFoldDB" id="A0A2S5R819"/>
<dbReference type="Proteomes" id="UP000239425">
    <property type="component" value="Unassembled WGS sequence"/>
</dbReference>
<dbReference type="EMBL" id="PHHC01000097">
    <property type="protein sequence ID" value="PPE03474.1"/>
    <property type="molecule type" value="Genomic_DNA"/>
</dbReference>
<dbReference type="InterPro" id="IPR027417">
    <property type="entry name" value="P-loop_NTPase"/>
</dbReference>
<accession>A0A2S5R819</accession>
<gene>
    <name evidence="2" type="ORF">HCUR_01077</name>
</gene>
<dbReference type="RefSeq" id="WP_104207048.1">
    <property type="nucleotide sequence ID" value="NZ_PHHC01000097.1"/>
</dbReference>
<comment type="caution">
    <text evidence="2">The sequence shown here is derived from an EMBL/GenBank/DDBJ whole genome shotgun (WGS) entry which is preliminary data.</text>
</comment>
<evidence type="ECO:0000313" key="2">
    <source>
        <dbReference type="EMBL" id="PPE03474.1"/>
    </source>
</evidence>
<dbReference type="SUPFAM" id="SSF52540">
    <property type="entry name" value="P-loop containing nucleoside triphosphate hydrolases"/>
    <property type="match status" value="1"/>
</dbReference>
<evidence type="ECO:0000313" key="3">
    <source>
        <dbReference type="Proteomes" id="UP000239425"/>
    </source>
</evidence>
<name>A0A2S5R819_9PROT</name>
<proteinExistence type="predicted"/>
<feature type="domain" description="PD-(D/E)XK endonuclease-like" evidence="1">
    <location>
        <begin position="647"/>
        <end position="825"/>
    </location>
</feature>
<organism evidence="2 3">
    <name type="scientific">Holospora curviuscula</name>
    <dbReference type="NCBI Taxonomy" id="1082868"/>
    <lineage>
        <taxon>Bacteria</taxon>
        <taxon>Pseudomonadati</taxon>
        <taxon>Pseudomonadota</taxon>
        <taxon>Alphaproteobacteria</taxon>
        <taxon>Holosporales</taxon>
        <taxon>Holosporaceae</taxon>
        <taxon>Holospora</taxon>
    </lineage>
</organism>
<keyword evidence="3" id="KW-1185">Reference proteome</keyword>
<dbReference type="Pfam" id="PF12705">
    <property type="entry name" value="PDDEXK_1"/>
    <property type="match status" value="1"/>
</dbReference>
<reference evidence="2 3" key="1">
    <citation type="submission" date="2017-11" db="EMBL/GenBank/DDBJ databases">
        <title>Comparative genomic analysis of Holospora spp., intranuclear symbionts of paramecia.</title>
        <authorList>
            <person name="Garushyants S.K."/>
            <person name="Beliavskaya A."/>
            <person name="Malko D.B."/>
            <person name="Logacheva M.D."/>
            <person name="Rautian M.S."/>
            <person name="Gelfand M.S."/>
        </authorList>
    </citation>
    <scope>NUCLEOTIDE SEQUENCE [LARGE SCALE GENOMIC DNA]</scope>
    <source>
        <strain evidence="3">02AZ16</strain>
    </source>
</reference>
<dbReference type="InterPro" id="IPR038726">
    <property type="entry name" value="PDDEXK_AddAB-type"/>
</dbReference>
<evidence type="ECO:0000259" key="1">
    <source>
        <dbReference type="Pfam" id="PF12705"/>
    </source>
</evidence>
<sequence>MMSAKGENLFALTAHWVVLQSQRLGVPVSEWEVYVPYARCISFLQREFLTQAPLGTLPKVYPLIETHPISSETRLGLMLSFLTPVLPRLSLEHRISMAQDALELWEESLIYNTPWNKLNEIQEGIFSQYHGATLHVLRYISECWPDFVKKKNPTYNAYLEHILDRQKSLKGPTLLVGSQGTLPSTRKLMKQLNTWHQGWIMFPYGPNLKYPLCPSHPFYGFQTTLLELEVAYEELVIISRDSFMALSSRENWSRNALYLPDAQDAFLSSYEGTCLTHTPKNTFQYISVSTPLEEAHQVAECLIAYYKAGQSVLCVTPDSVLAQGVSTLLNHEEIPIKWQGSLSLIHHSSAHFILALWQCVQKKWPFFSTLDCVKHNVWRLRYPVLFQWICFLEDQYFRGNGLPENLLEWLKRHGQHTHYPGIAARIIEIYHIHLQPLSSMIESLQGYPLETWLQTLMRTLQGLLKDTLWQETGVEIKGALDALMHSSCAYEEMHGVDVEALLTHLFNTRTVSFSEHPCSVLHMCGPREARMLVPYYDVCIMTSLYEGGWPRPITSNPLLPPSLQESLNFPLSSWQIGLASRDFFACLVAPNIVMIRAKENGEASRFLSRLQAVLPRPISESFKSSFYSPVACSKPSILCSGVTPKVLSVSDMVLLNTNPYGFFLKRILGISPLPSFQQDVYRLGISCHRVLAHWMRRCPPTTSLPESVLRFHLMQLVEEMLFSQWDNRITQTQILRCFEGMFQYELKCRQHFFTSFLEIRGSQEVRTSFGPVTLVAQADRIDHRIEGGIIIDYKTGTLPKHIQENGTSTQVWWWAWLLQNGGFHSIRHASPKAVQWLHVSLSSGFRCLESEIDMTLSQNIQTQWEELEAYILGKKAYTPLESPNFTDGISRRLEWSTLTDIVI</sequence>